<evidence type="ECO:0000313" key="1">
    <source>
        <dbReference type="EMBL" id="KAI8530187.1"/>
    </source>
</evidence>
<keyword evidence="2" id="KW-1185">Reference proteome</keyword>
<reference evidence="1" key="1">
    <citation type="submission" date="2022-02" db="EMBL/GenBank/DDBJ databases">
        <title>Plant Genome Project.</title>
        <authorList>
            <person name="Zhang R.-G."/>
        </authorList>
    </citation>
    <scope>NUCLEOTIDE SEQUENCE</scope>
    <source>
        <strain evidence="1">AT1</strain>
    </source>
</reference>
<sequence>MLLRFLIASLEGSIPLQHDVVVRLYIYQGGRRLLPVYKLQRGPSSEGLLFSSSKQSISEVFPTVSLNFAGGASMILYLEDYLLQQNSIAGAAVWCIGFQKIDGQEINNLLTILGGTCLCAKLKV</sequence>
<comment type="caution">
    <text evidence="1">The sequence shown here is derived from an EMBL/GenBank/DDBJ whole genome shotgun (WGS) entry which is preliminary data.</text>
</comment>
<proteinExistence type="predicted"/>
<dbReference type="EMBL" id="CM046398">
    <property type="protein sequence ID" value="KAI8530187.1"/>
    <property type="molecule type" value="Genomic_DNA"/>
</dbReference>
<evidence type="ECO:0000313" key="2">
    <source>
        <dbReference type="Proteomes" id="UP001062846"/>
    </source>
</evidence>
<name>A0ACC0LPD1_RHOML</name>
<dbReference type="Proteomes" id="UP001062846">
    <property type="component" value="Chromosome 11"/>
</dbReference>
<protein>
    <submittedName>
        <fullName evidence="1">Uncharacterized protein</fullName>
    </submittedName>
</protein>
<organism evidence="1 2">
    <name type="scientific">Rhododendron molle</name>
    <name type="common">Chinese azalea</name>
    <name type="synonym">Azalea mollis</name>
    <dbReference type="NCBI Taxonomy" id="49168"/>
    <lineage>
        <taxon>Eukaryota</taxon>
        <taxon>Viridiplantae</taxon>
        <taxon>Streptophyta</taxon>
        <taxon>Embryophyta</taxon>
        <taxon>Tracheophyta</taxon>
        <taxon>Spermatophyta</taxon>
        <taxon>Magnoliopsida</taxon>
        <taxon>eudicotyledons</taxon>
        <taxon>Gunneridae</taxon>
        <taxon>Pentapetalae</taxon>
        <taxon>asterids</taxon>
        <taxon>Ericales</taxon>
        <taxon>Ericaceae</taxon>
        <taxon>Ericoideae</taxon>
        <taxon>Rhodoreae</taxon>
        <taxon>Rhododendron</taxon>
    </lineage>
</organism>
<gene>
    <name evidence="1" type="ORF">RHMOL_Rhmol11G0036300</name>
</gene>
<accession>A0ACC0LPD1</accession>